<dbReference type="GO" id="GO:0005886">
    <property type="term" value="C:plasma membrane"/>
    <property type="evidence" value="ECO:0007669"/>
    <property type="project" value="TreeGrafter"/>
</dbReference>
<organism evidence="3 4">
    <name type="scientific">Photobacterium marinum</name>
    <dbReference type="NCBI Taxonomy" id="1056511"/>
    <lineage>
        <taxon>Bacteria</taxon>
        <taxon>Pseudomonadati</taxon>
        <taxon>Pseudomonadota</taxon>
        <taxon>Gammaproteobacteria</taxon>
        <taxon>Vibrionales</taxon>
        <taxon>Vibrionaceae</taxon>
        <taxon>Photobacterium</taxon>
    </lineage>
</organism>
<reference evidence="3 4" key="1">
    <citation type="submission" date="2012-12" db="EMBL/GenBank/DDBJ databases">
        <title>Genome Assembly of Photobacterium sp. AK15.</title>
        <authorList>
            <person name="Khatri I."/>
            <person name="Vaidya B."/>
            <person name="Srinivas T.N.R."/>
            <person name="Subramanian S."/>
            <person name="Pinnaka A."/>
        </authorList>
    </citation>
    <scope>NUCLEOTIDE SEQUENCE [LARGE SCALE GENOMIC DNA]</scope>
    <source>
        <strain evidence="3 4">AK15</strain>
    </source>
</reference>
<comment type="caution">
    <text evidence="3">The sequence shown here is derived from an EMBL/GenBank/DDBJ whole genome shotgun (WGS) entry which is preliminary data.</text>
</comment>
<keyword evidence="1" id="KW-1133">Transmembrane helix</keyword>
<dbReference type="Proteomes" id="UP000011134">
    <property type="component" value="Unassembled WGS sequence"/>
</dbReference>
<dbReference type="PANTHER" id="PTHR30336">
    <property type="entry name" value="INNER MEMBRANE PROTEIN, PROBABLE PERMEASE"/>
    <property type="match status" value="1"/>
</dbReference>
<dbReference type="GO" id="GO:0043164">
    <property type="term" value="P:Gram-negative-bacterium-type cell wall biogenesis"/>
    <property type="evidence" value="ECO:0007669"/>
    <property type="project" value="TreeGrafter"/>
</dbReference>
<dbReference type="PANTHER" id="PTHR30336:SF4">
    <property type="entry name" value="ENVELOPE BIOGENESIS FACTOR ELYC"/>
    <property type="match status" value="1"/>
</dbReference>
<keyword evidence="1" id="KW-0812">Transmembrane</keyword>
<dbReference type="GO" id="GO:0000270">
    <property type="term" value="P:peptidoglycan metabolic process"/>
    <property type="evidence" value="ECO:0007669"/>
    <property type="project" value="TreeGrafter"/>
</dbReference>
<name>L8JGH1_9GAMM</name>
<dbReference type="RefSeq" id="WP_007461484.1">
    <property type="nucleotide sequence ID" value="NZ_AMZO01000001.1"/>
</dbReference>
<gene>
    <name evidence="3" type="ORF">C942_00223</name>
</gene>
<dbReference type="Gene3D" id="3.40.50.620">
    <property type="entry name" value="HUPs"/>
    <property type="match status" value="1"/>
</dbReference>
<keyword evidence="1" id="KW-0472">Membrane</keyword>
<feature type="domain" description="DUF218" evidence="2">
    <location>
        <begin position="69"/>
        <end position="231"/>
    </location>
</feature>
<proteinExistence type="predicted"/>
<dbReference type="Pfam" id="PF02698">
    <property type="entry name" value="DUF218"/>
    <property type="match status" value="1"/>
</dbReference>
<accession>L8JGH1</accession>
<dbReference type="InterPro" id="IPR014729">
    <property type="entry name" value="Rossmann-like_a/b/a_fold"/>
</dbReference>
<dbReference type="InterPro" id="IPR003848">
    <property type="entry name" value="DUF218"/>
</dbReference>
<feature type="transmembrane region" description="Helical" evidence="1">
    <location>
        <begin position="27"/>
        <end position="49"/>
    </location>
</feature>
<keyword evidence="4" id="KW-1185">Reference proteome</keyword>
<evidence type="ECO:0000313" key="4">
    <source>
        <dbReference type="Proteomes" id="UP000011134"/>
    </source>
</evidence>
<evidence type="ECO:0000256" key="1">
    <source>
        <dbReference type="SAM" id="Phobius"/>
    </source>
</evidence>
<evidence type="ECO:0000259" key="2">
    <source>
        <dbReference type="Pfam" id="PF02698"/>
    </source>
</evidence>
<dbReference type="EMBL" id="AMZO01000001">
    <property type="protein sequence ID" value="ELR67915.1"/>
    <property type="molecule type" value="Genomic_DNA"/>
</dbReference>
<dbReference type="InterPro" id="IPR051599">
    <property type="entry name" value="Cell_Envelope_Assoc"/>
</dbReference>
<protein>
    <recommendedName>
        <fullName evidence="2">DUF218 domain-containing protein</fullName>
    </recommendedName>
</protein>
<dbReference type="PATRIC" id="fig|1056511.3.peg.227"/>
<evidence type="ECO:0000313" key="3">
    <source>
        <dbReference type="EMBL" id="ELR67915.1"/>
    </source>
</evidence>
<dbReference type="CDD" id="cd06259">
    <property type="entry name" value="YdcF-like"/>
    <property type="match status" value="1"/>
</dbReference>
<dbReference type="OrthoDB" id="9809813at2"/>
<sequence>MVIITLLLLLTIATAFTAIKWRRTGISLFALSGFIFLAAGCGFVPAHLLDDLQSTYDTKPVIRWGENNAIVLLGAGTEKIANTNSIEPGMFSFGRLFESAALYKDCKETGAKCKIIVSGGDARHNGEDEATVYLKSLVQLGISKIDIIPETNSMNTWQNAQFTSAILNEEEADQVVLVSSGIHLRRSLIYFRHFGVVPIPVRADYLDAIPSTLPLSYNLAITDFALHEYIGVVRYHVYNAMGWNPKRTQPGQA</sequence>
<dbReference type="AlphaFoldDB" id="L8JGH1"/>